<organism evidence="1 2">
    <name type="scientific">Dreissena polymorpha</name>
    <name type="common">Zebra mussel</name>
    <name type="synonym">Mytilus polymorpha</name>
    <dbReference type="NCBI Taxonomy" id="45954"/>
    <lineage>
        <taxon>Eukaryota</taxon>
        <taxon>Metazoa</taxon>
        <taxon>Spiralia</taxon>
        <taxon>Lophotrochozoa</taxon>
        <taxon>Mollusca</taxon>
        <taxon>Bivalvia</taxon>
        <taxon>Autobranchia</taxon>
        <taxon>Heteroconchia</taxon>
        <taxon>Euheterodonta</taxon>
        <taxon>Imparidentia</taxon>
        <taxon>Neoheterodontei</taxon>
        <taxon>Myida</taxon>
        <taxon>Dreissenoidea</taxon>
        <taxon>Dreissenidae</taxon>
        <taxon>Dreissena</taxon>
    </lineage>
</organism>
<name>A0A9D4IWE3_DREPO</name>
<dbReference type="Proteomes" id="UP000828390">
    <property type="component" value="Unassembled WGS sequence"/>
</dbReference>
<protein>
    <submittedName>
        <fullName evidence="1">Uncharacterized protein</fullName>
    </submittedName>
</protein>
<keyword evidence="2" id="KW-1185">Reference proteome</keyword>
<proteinExistence type="predicted"/>
<reference evidence="1" key="2">
    <citation type="submission" date="2020-11" db="EMBL/GenBank/DDBJ databases">
        <authorList>
            <person name="McCartney M.A."/>
            <person name="Auch B."/>
            <person name="Kono T."/>
            <person name="Mallez S."/>
            <person name="Becker A."/>
            <person name="Gohl D.M."/>
            <person name="Silverstein K.A.T."/>
            <person name="Koren S."/>
            <person name="Bechman K.B."/>
            <person name="Herman A."/>
            <person name="Abrahante J.E."/>
            <person name="Garbe J."/>
        </authorList>
    </citation>
    <scope>NUCLEOTIDE SEQUENCE</scope>
    <source>
        <strain evidence="1">Duluth1</strain>
        <tissue evidence="1">Whole animal</tissue>
    </source>
</reference>
<evidence type="ECO:0000313" key="2">
    <source>
        <dbReference type="Proteomes" id="UP000828390"/>
    </source>
</evidence>
<gene>
    <name evidence="1" type="ORF">DPMN_167480</name>
</gene>
<reference evidence="1" key="1">
    <citation type="journal article" date="2019" name="bioRxiv">
        <title>The Genome of the Zebra Mussel, Dreissena polymorpha: A Resource for Invasive Species Research.</title>
        <authorList>
            <person name="McCartney M.A."/>
            <person name="Auch B."/>
            <person name="Kono T."/>
            <person name="Mallez S."/>
            <person name="Zhang Y."/>
            <person name="Obille A."/>
            <person name="Becker A."/>
            <person name="Abrahante J.E."/>
            <person name="Garbe J."/>
            <person name="Badalamenti J.P."/>
            <person name="Herman A."/>
            <person name="Mangelson H."/>
            <person name="Liachko I."/>
            <person name="Sullivan S."/>
            <person name="Sone E.D."/>
            <person name="Koren S."/>
            <person name="Silverstein K.A.T."/>
            <person name="Beckman K.B."/>
            <person name="Gohl D.M."/>
        </authorList>
    </citation>
    <scope>NUCLEOTIDE SEQUENCE</scope>
    <source>
        <strain evidence="1">Duluth1</strain>
        <tissue evidence="1">Whole animal</tissue>
    </source>
</reference>
<comment type="caution">
    <text evidence="1">The sequence shown here is derived from an EMBL/GenBank/DDBJ whole genome shotgun (WGS) entry which is preliminary data.</text>
</comment>
<evidence type="ECO:0000313" key="1">
    <source>
        <dbReference type="EMBL" id="KAH3789305.1"/>
    </source>
</evidence>
<dbReference type="EMBL" id="JAIWYP010000008">
    <property type="protein sequence ID" value="KAH3789305.1"/>
    <property type="molecule type" value="Genomic_DNA"/>
</dbReference>
<sequence length="190" mass="21243">MRRNSQLTGIKNGKANAHTEINATYGVSDNRVELFVWSVDETANIGLYSTIPENISNPADYEDVPPEENCAASFPLDSDVESKTRRKTKKAGSTARDYMQFREPYRTLASNNEVRRVYVTRTDTFEDHDNCNTDAMGDEYDGVHSFAAPSLGTLNVYSHIGHGKNDDHYNVASCAHKQPAGNIDDYDKLK</sequence>
<dbReference type="AlphaFoldDB" id="A0A9D4IWE3"/>
<accession>A0A9D4IWE3</accession>